<dbReference type="InterPro" id="IPR037523">
    <property type="entry name" value="VOC_core"/>
</dbReference>
<reference evidence="2 3" key="1">
    <citation type="journal article" date="2010" name="Stand. Genomic Sci.">
        <title>Complete genome sequence of Streptosporangium roseum type strain (NI 9100).</title>
        <authorList>
            <person name="Nolan M."/>
            <person name="Sikorski J."/>
            <person name="Jando M."/>
            <person name="Lucas S."/>
            <person name="Lapidus A."/>
            <person name="Glavina Del Rio T."/>
            <person name="Chen F."/>
            <person name="Tice H."/>
            <person name="Pitluck S."/>
            <person name="Cheng J.F."/>
            <person name="Chertkov O."/>
            <person name="Sims D."/>
            <person name="Meincke L."/>
            <person name="Brettin T."/>
            <person name="Han C."/>
            <person name="Detter J.C."/>
            <person name="Bruce D."/>
            <person name="Goodwin L."/>
            <person name="Land M."/>
            <person name="Hauser L."/>
            <person name="Chang Y.J."/>
            <person name="Jeffries C.D."/>
            <person name="Ivanova N."/>
            <person name="Mavromatis K."/>
            <person name="Mikhailova N."/>
            <person name="Chen A."/>
            <person name="Palaniappan K."/>
            <person name="Chain P."/>
            <person name="Rohde M."/>
            <person name="Goker M."/>
            <person name="Bristow J."/>
            <person name="Eisen J.A."/>
            <person name="Markowitz V."/>
            <person name="Hugenholtz P."/>
            <person name="Kyrpides N.C."/>
            <person name="Klenk H.P."/>
        </authorList>
    </citation>
    <scope>NUCLEOTIDE SEQUENCE [LARGE SCALE GENOMIC DNA]</scope>
    <source>
        <strain evidence="3">ATCC 12428 / DSM 43021 / JCM 3005 / NI 9100</strain>
    </source>
</reference>
<gene>
    <name evidence="2" type="ordered locus">Sros_7424</name>
</gene>
<evidence type="ECO:0000313" key="3">
    <source>
        <dbReference type="Proteomes" id="UP000002029"/>
    </source>
</evidence>
<dbReference type="EMBL" id="CP001814">
    <property type="protein sequence ID" value="ACZ90107.1"/>
    <property type="molecule type" value="Genomic_DNA"/>
</dbReference>
<dbReference type="HOGENOM" id="CLU_108054_1_1_11"/>
<dbReference type="OrthoDB" id="3212826at2"/>
<organism evidence="2 3">
    <name type="scientific">Streptosporangium roseum (strain ATCC 12428 / DSM 43021 / JCM 3005 / KCTC 9067 / NCIMB 10171 / NRRL 2505 / NI 9100)</name>
    <dbReference type="NCBI Taxonomy" id="479432"/>
    <lineage>
        <taxon>Bacteria</taxon>
        <taxon>Bacillati</taxon>
        <taxon>Actinomycetota</taxon>
        <taxon>Actinomycetes</taxon>
        <taxon>Streptosporangiales</taxon>
        <taxon>Streptosporangiaceae</taxon>
        <taxon>Streptosporangium</taxon>
    </lineage>
</organism>
<keyword evidence="3" id="KW-1185">Reference proteome</keyword>
<dbReference type="InterPro" id="IPR029068">
    <property type="entry name" value="Glyas_Bleomycin-R_OHBP_Dase"/>
</dbReference>
<accession>D2BE61</accession>
<evidence type="ECO:0000313" key="2">
    <source>
        <dbReference type="EMBL" id="ACZ90107.1"/>
    </source>
</evidence>
<dbReference type="PANTHER" id="PTHR35908">
    <property type="entry name" value="HYPOTHETICAL FUSION PROTEIN"/>
    <property type="match status" value="1"/>
</dbReference>
<dbReference type="KEGG" id="sro:Sros_7424"/>
<dbReference type="Gene3D" id="3.10.180.10">
    <property type="entry name" value="2,3-Dihydroxybiphenyl 1,2-Dioxygenase, domain 1"/>
    <property type="match status" value="1"/>
</dbReference>
<protein>
    <recommendedName>
        <fullName evidence="1">VOC domain-containing protein</fullName>
    </recommendedName>
</protein>
<dbReference type="InterPro" id="IPR041581">
    <property type="entry name" value="Glyoxalase_6"/>
</dbReference>
<dbReference type="PANTHER" id="PTHR35908:SF1">
    <property type="entry name" value="CONSERVED PROTEIN"/>
    <property type="match status" value="1"/>
</dbReference>
<dbReference type="RefSeq" id="WP_012893837.1">
    <property type="nucleotide sequence ID" value="NC_013595.1"/>
</dbReference>
<dbReference type="Pfam" id="PF18029">
    <property type="entry name" value="Glyoxalase_6"/>
    <property type="match status" value="1"/>
</dbReference>
<name>D2BE61_STRRD</name>
<dbReference type="CDD" id="cd06587">
    <property type="entry name" value="VOC"/>
    <property type="match status" value="1"/>
</dbReference>
<dbReference type="PROSITE" id="PS51819">
    <property type="entry name" value="VOC"/>
    <property type="match status" value="1"/>
</dbReference>
<dbReference type="AlphaFoldDB" id="D2BE61"/>
<proteinExistence type="predicted"/>
<evidence type="ECO:0000259" key="1">
    <source>
        <dbReference type="PROSITE" id="PS51819"/>
    </source>
</evidence>
<feature type="domain" description="VOC" evidence="1">
    <location>
        <begin position="4"/>
        <end position="114"/>
    </location>
</feature>
<dbReference type="Proteomes" id="UP000002029">
    <property type="component" value="Chromosome"/>
</dbReference>
<dbReference type="STRING" id="479432.Sros_7424"/>
<dbReference type="eggNOG" id="COG0346">
    <property type="taxonomic scope" value="Bacteria"/>
</dbReference>
<sequence>MRARLNQIVIDCRHPETLVLFWAALLGGSPVHRARGWSHVEPPGFVRLAFQPVEEQRAGKNRLHFDIEVDELEPAIAAALRLGAVRVGEIVGDDLGSYQVMLDPEGNEFCLVCD</sequence>
<dbReference type="SUPFAM" id="SSF54593">
    <property type="entry name" value="Glyoxalase/Bleomycin resistance protein/Dihydroxybiphenyl dioxygenase"/>
    <property type="match status" value="1"/>
</dbReference>